<reference evidence="2" key="1">
    <citation type="submission" date="2021-06" db="EMBL/GenBank/DDBJ databases">
        <authorList>
            <person name="Kallberg Y."/>
            <person name="Tangrot J."/>
            <person name="Rosling A."/>
        </authorList>
    </citation>
    <scope>NUCLEOTIDE SEQUENCE</scope>
    <source>
        <strain evidence="2">87-6 pot B 2015</strain>
    </source>
</reference>
<evidence type="ECO:0000313" key="2">
    <source>
        <dbReference type="EMBL" id="CAG8549135.1"/>
    </source>
</evidence>
<gene>
    <name evidence="2" type="ORF">FMOSSE_LOCUS6374</name>
</gene>
<protein>
    <submittedName>
        <fullName evidence="2">801_t:CDS:1</fullName>
    </submittedName>
</protein>
<proteinExistence type="predicted"/>
<dbReference type="EMBL" id="CAJVPP010001324">
    <property type="protein sequence ID" value="CAG8549135.1"/>
    <property type="molecule type" value="Genomic_DNA"/>
</dbReference>
<evidence type="ECO:0000256" key="1">
    <source>
        <dbReference type="SAM" id="MobiDB-lite"/>
    </source>
</evidence>
<dbReference type="Proteomes" id="UP000789375">
    <property type="component" value="Unassembled WGS sequence"/>
</dbReference>
<organism evidence="2 3">
    <name type="scientific">Funneliformis mosseae</name>
    <name type="common">Endomycorrhizal fungus</name>
    <name type="synonym">Glomus mosseae</name>
    <dbReference type="NCBI Taxonomy" id="27381"/>
    <lineage>
        <taxon>Eukaryota</taxon>
        <taxon>Fungi</taxon>
        <taxon>Fungi incertae sedis</taxon>
        <taxon>Mucoromycota</taxon>
        <taxon>Glomeromycotina</taxon>
        <taxon>Glomeromycetes</taxon>
        <taxon>Glomerales</taxon>
        <taxon>Glomeraceae</taxon>
        <taxon>Funneliformis</taxon>
    </lineage>
</organism>
<comment type="caution">
    <text evidence="2">The sequence shown here is derived from an EMBL/GenBank/DDBJ whole genome shotgun (WGS) entry which is preliminary data.</text>
</comment>
<name>A0A9N9B0U4_FUNMO</name>
<evidence type="ECO:0000313" key="3">
    <source>
        <dbReference type="Proteomes" id="UP000789375"/>
    </source>
</evidence>
<dbReference type="AlphaFoldDB" id="A0A9N9B0U4"/>
<sequence length="112" mass="12782">MVPFNCLLLGDTFDDIIKVNVGDKLKDDNNVEIDISEATVSDLKMLIRQELKGVFTEKDIDKLNGKNMGPSPMFRAEDNFPTSYKPPHYNKRNIEFPHQTSRKVLRNAKLTG</sequence>
<keyword evidence="3" id="KW-1185">Reference proteome</keyword>
<accession>A0A9N9B0U4</accession>
<feature type="region of interest" description="Disordered" evidence="1">
    <location>
        <begin position="62"/>
        <end position="93"/>
    </location>
</feature>